<evidence type="ECO:0000256" key="1">
    <source>
        <dbReference type="SAM" id="MobiDB-lite"/>
    </source>
</evidence>
<reference evidence="2 3" key="1">
    <citation type="submission" date="2014-02" db="EMBL/GenBank/DDBJ databases">
        <title>Single nucleus genome sequencing reveals high similarity among nuclei of an endomycorrhizal fungus.</title>
        <authorList>
            <person name="Lin K."/>
            <person name="Geurts R."/>
            <person name="Zhang Z."/>
            <person name="Limpens E."/>
            <person name="Saunders D.G."/>
            <person name="Mu D."/>
            <person name="Pang E."/>
            <person name="Cao H."/>
            <person name="Cha H."/>
            <person name="Lin T."/>
            <person name="Zhou Q."/>
            <person name="Shang Y."/>
            <person name="Li Y."/>
            <person name="Ivanov S."/>
            <person name="Sharma T."/>
            <person name="Velzen R.V."/>
            <person name="Ruijter N.D."/>
            <person name="Aanen D.K."/>
            <person name="Win J."/>
            <person name="Kamoun S."/>
            <person name="Bisseling T."/>
            <person name="Huang S."/>
        </authorList>
    </citation>
    <scope>NUCLEOTIDE SEQUENCE [LARGE SCALE GENOMIC DNA]</scope>
    <source>
        <strain evidence="3">DAOM197198w</strain>
    </source>
</reference>
<gene>
    <name evidence="2" type="ORF">RirG_080900</name>
</gene>
<protein>
    <submittedName>
        <fullName evidence="2">Uncharacterized protein</fullName>
    </submittedName>
</protein>
<feature type="compositionally biased region" description="Acidic residues" evidence="1">
    <location>
        <begin position="1"/>
        <end position="28"/>
    </location>
</feature>
<comment type="caution">
    <text evidence="2">The sequence shown here is derived from an EMBL/GenBank/DDBJ whole genome shotgun (WGS) entry which is preliminary data.</text>
</comment>
<name>A0A015JV51_RHIIW</name>
<dbReference type="HOGENOM" id="CLU_2672321_0_0_1"/>
<sequence length="85" mass="9552">MTTVNNDDEYDDLPDDSDLTDLNDEEGSDANLSQNTNAITQLDIEETVDLLPWVVIDLTFISQCTRFFSDDDGESDFDVADLVKK</sequence>
<organism evidence="2 3">
    <name type="scientific">Rhizophagus irregularis (strain DAOM 197198w)</name>
    <name type="common">Glomus intraradices</name>
    <dbReference type="NCBI Taxonomy" id="1432141"/>
    <lineage>
        <taxon>Eukaryota</taxon>
        <taxon>Fungi</taxon>
        <taxon>Fungi incertae sedis</taxon>
        <taxon>Mucoromycota</taxon>
        <taxon>Glomeromycotina</taxon>
        <taxon>Glomeromycetes</taxon>
        <taxon>Glomerales</taxon>
        <taxon>Glomeraceae</taxon>
        <taxon>Rhizophagus</taxon>
    </lineage>
</organism>
<dbReference type="AlphaFoldDB" id="A0A015JV51"/>
<dbReference type="EMBL" id="JEMT01016226">
    <property type="protein sequence ID" value="EXX71170.1"/>
    <property type="molecule type" value="Genomic_DNA"/>
</dbReference>
<feature type="region of interest" description="Disordered" evidence="1">
    <location>
        <begin position="1"/>
        <end position="36"/>
    </location>
</feature>
<evidence type="ECO:0000313" key="2">
    <source>
        <dbReference type="EMBL" id="EXX71170.1"/>
    </source>
</evidence>
<dbReference type="Proteomes" id="UP000022910">
    <property type="component" value="Unassembled WGS sequence"/>
</dbReference>
<keyword evidence="3" id="KW-1185">Reference proteome</keyword>
<proteinExistence type="predicted"/>
<evidence type="ECO:0000313" key="3">
    <source>
        <dbReference type="Proteomes" id="UP000022910"/>
    </source>
</evidence>
<accession>A0A015JV51</accession>